<proteinExistence type="inferred from homology"/>
<evidence type="ECO:0000256" key="5">
    <source>
        <dbReference type="ARBA" id="ARBA00023242"/>
    </source>
</evidence>
<feature type="repeat" description="WD" evidence="7">
    <location>
        <begin position="82"/>
        <end position="110"/>
    </location>
</feature>
<feature type="compositionally biased region" description="Acidic residues" evidence="8">
    <location>
        <begin position="321"/>
        <end position="333"/>
    </location>
</feature>
<dbReference type="PANTHER" id="PTHR16288:SF0">
    <property type="entry name" value="TRNA (GUANINE-N(7)-)-METHYLTRANSFERASE NON-CATALYTIC SUBUNIT WDR4"/>
    <property type="match status" value="1"/>
</dbReference>
<dbReference type="AlphaFoldDB" id="A0AAV1IHF5"/>
<evidence type="ECO:0000313" key="9">
    <source>
        <dbReference type="EMBL" id="CAK0785450.1"/>
    </source>
</evidence>
<dbReference type="GO" id="GO:0005634">
    <property type="term" value="C:nucleus"/>
    <property type="evidence" value="ECO:0007669"/>
    <property type="project" value="UniProtKB-SubCell"/>
</dbReference>
<dbReference type="GO" id="GO:0043527">
    <property type="term" value="C:tRNA methyltransferase complex"/>
    <property type="evidence" value="ECO:0007669"/>
    <property type="project" value="TreeGrafter"/>
</dbReference>
<comment type="function">
    <text evidence="6">Required for the formation of N(7)-methylguanine at position 46 (m7G46) in tRNA. In the complex, it is required to stabilize and induce conformational changes of the catalytic subunit.</text>
</comment>
<reference evidence="9 10" key="1">
    <citation type="submission" date="2023-10" db="EMBL/GenBank/DDBJ databases">
        <authorList>
            <person name="Maclean D."/>
            <person name="Macfadyen A."/>
        </authorList>
    </citation>
    <scope>NUCLEOTIDE SEQUENCE [LARGE SCALE GENOMIC DNA]</scope>
</reference>
<feature type="region of interest" description="Disordered" evidence="8">
    <location>
        <begin position="315"/>
        <end position="350"/>
    </location>
</feature>
<dbReference type="PANTHER" id="PTHR16288">
    <property type="entry name" value="WD40 REPEAT PROTEIN 4"/>
    <property type="match status" value="1"/>
</dbReference>
<feature type="region of interest" description="Disordered" evidence="8">
    <location>
        <begin position="477"/>
        <end position="533"/>
    </location>
</feature>
<dbReference type="HAMAP" id="MF_03056">
    <property type="entry name" value="TRM82"/>
    <property type="match status" value="1"/>
</dbReference>
<dbReference type="SMART" id="SM00320">
    <property type="entry name" value="WD40"/>
    <property type="match status" value="3"/>
</dbReference>
<keyword evidence="4 6" id="KW-0677">Repeat</keyword>
<evidence type="ECO:0000256" key="7">
    <source>
        <dbReference type="PROSITE-ProRule" id="PRU00221"/>
    </source>
</evidence>
<dbReference type="Proteomes" id="UP001314263">
    <property type="component" value="Unassembled WGS sequence"/>
</dbReference>
<comment type="pathway">
    <text evidence="6">tRNA modification; N(7)-methylguanine-tRNA biosynthesis.</text>
</comment>
<dbReference type="Pfam" id="PF00400">
    <property type="entry name" value="WD40"/>
    <property type="match status" value="3"/>
</dbReference>
<evidence type="ECO:0000313" key="10">
    <source>
        <dbReference type="Proteomes" id="UP001314263"/>
    </source>
</evidence>
<accession>A0AAV1IHF5</accession>
<feature type="repeat" description="WD" evidence="7">
    <location>
        <begin position="208"/>
        <end position="251"/>
    </location>
</feature>
<comment type="caution">
    <text evidence="9">The sequence shown here is derived from an EMBL/GenBank/DDBJ whole genome shotgun (WGS) entry which is preliminary data.</text>
</comment>
<dbReference type="EMBL" id="CAUYUE010000012">
    <property type="protein sequence ID" value="CAK0785450.1"/>
    <property type="molecule type" value="Genomic_DNA"/>
</dbReference>
<keyword evidence="10" id="KW-1185">Reference proteome</keyword>
<comment type="subcellular location">
    <subcellularLocation>
        <location evidence="1 6">Nucleus</location>
    </subcellularLocation>
</comment>
<dbReference type="PROSITE" id="PS50294">
    <property type="entry name" value="WD_REPEATS_REGION"/>
    <property type="match status" value="2"/>
</dbReference>
<protein>
    <recommendedName>
        <fullName evidence="6">tRNA (guanine-N(7)-)-methyltransferase non-catalytic subunit</fullName>
    </recommendedName>
    <alternativeName>
        <fullName evidence="6">WD repeat-containing protein 4 homolog</fullName>
    </alternativeName>
</protein>
<dbReference type="Gene3D" id="2.130.10.10">
    <property type="entry name" value="YVTN repeat-like/Quinoprotein amine dehydrogenase"/>
    <property type="match status" value="1"/>
</dbReference>
<organism evidence="9 10">
    <name type="scientific">Coccomyxa viridis</name>
    <dbReference type="NCBI Taxonomy" id="1274662"/>
    <lineage>
        <taxon>Eukaryota</taxon>
        <taxon>Viridiplantae</taxon>
        <taxon>Chlorophyta</taxon>
        <taxon>core chlorophytes</taxon>
        <taxon>Trebouxiophyceae</taxon>
        <taxon>Trebouxiophyceae incertae sedis</taxon>
        <taxon>Coccomyxaceae</taxon>
        <taxon>Coccomyxa</taxon>
    </lineage>
</organism>
<evidence type="ECO:0000256" key="2">
    <source>
        <dbReference type="ARBA" id="ARBA00022574"/>
    </source>
</evidence>
<name>A0AAV1IHF5_9CHLO</name>
<dbReference type="SUPFAM" id="SSF101908">
    <property type="entry name" value="Putative isomerase YbhE"/>
    <property type="match status" value="1"/>
</dbReference>
<keyword evidence="3 6" id="KW-0819">tRNA processing</keyword>
<dbReference type="InterPro" id="IPR028884">
    <property type="entry name" value="Trm82"/>
</dbReference>
<evidence type="ECO:0000256" key="4">
    <source>
        <dbReference type="ARBA" id="ARBA00022737"/>
    </source>
</evidence>
<evidence type="ECO:0000256" key="1">
    <source>
        <dbReference type="ARBA" id="ARBA00004123"/>
    </source>
</evidence>
<evidence type="ECO:0000256" key="6">
    <source>
        <dbReference type="HAMAP-Rule" id="MF_03056"/>
    </source>
</evidence>
<dbReference type="InterPro" id="IPR015943">
    <property type="entry name" value="WD40/YVTN_repeat-like_dom_sf"/>
</dbReference>
<comment type="similarity">
    <text evidence="6">Belongs to the WD repeat TRM82 family.</text>
</comment>
<keyword evidence="5 6" id="KW-0539">Nucleus</keyword>
<comment type="subunit">
    <text evidence="6">Forms a heterodimer with the catalytic subunit.</text>
</comment>
<dbReference type="GO" id="GO:0005829">
    <property type="term" value="C:cytosol"/>
    <property type="evidence" value="ECO:0007669"/>
    <property type="project" value="TreeGrafter"/>
</dbReference>
<evidence type="ECO:0000256" key="8">
    <source>
        <dbReference type="SAM" id="MobiDB-lite"/>
    </source>
</evidence>
<sequence length="533" mass="56772">MGRRRRAAKKERNRRLREGIEEEQLEDIPLAAKQHGDPPTAVLQLQQAGQYVGVAYGRTVWLQERKSDHLVRLPDLDSSAPVRALAFDAPGKLFMAAGDDKTVQVWELESLTLRGQWKCPKKVSAATFTSDGEHAIFADKFGDVYVAATAAPEQAPQLFMGHFCSIVTSLTVSPDGRFIVSTDRDHKIRVSIMPAQPMQGAHEIQSYCLGHLSFVTCVAFLSLPAGPVLISGAGDGTIRAWDHESGKQLSIYRTPGLGPSRKAPQKGIILETAPAEAETAIEEPHTLMEPSIASTAVPDAAQPQENSVAYCNGADAAASADEQDGEGAEDEDAAGAAVSEGGYESDNDDTDANVQMRAESNGHVAAAIIALAAPPDGSSIAAAIEGQDSITVLQLTSDGQLELQQQLSIPGLALPTALQFDTDCRLWALGRPQAAGPAHLKLSVAGRRESEQAYAALGDGEVPESLLTALAAAQLEEHEGQEGAGSQVNPQLRKRSYPESEPAFRKRNRRDVRVQAAAAGTDLDERTAADQAQ</sequence>
<dbReference type="InterPro" id="IPR001680">
    <property type="entry name" value="WD40_rpt"/>
</dbReference>
<dbReference type="GO" id="GO:0106004">
    <property type="term" value="P:tRNA (guanine-N7)-methylation"/>
    <property type="evidence" value="ECO:0007669"/>
    <property type="project" value="UniProtKB-UniRule"/>
</dbReference>
<keyword evidence="2 6" id="KW-0853">WD repeat</keyword>
<gene>
    <name evidence="9" type="ORF">CVIRNUC_008659</name>
</gene>
<evidence type="ECO:0000256" key="3">
    <source>
        <dbReference type="ARBA" id="ARBA00022694"/>
    </source>
</evidence>
<feature type="compositionally biased region" description="Basic and acidic residues" evidence="8">
    <location>
        <begin position="523"/>
        <end position="533"/>
    </location>
</feature>
<dbReference type="PROSITE" id="PS50082">
    <property type="entry name" value="WD_REPEATS_2"/>
    <property type="match status" value="2"/>
</dbReference>